<dbReference type="InterPro" id="IPR026444">
    <property type="entry name" value="Secre_tail"/>
</dbReference>
<name>A0A0S7WQF4_UNCT6</name>
<dbReference type="Gene3D" id="2.60.40.4070">
    <property type="match status" value="1"/>
</dbReference>
<reference evidence="3 4" key="1">
    <citation type="journal article" date="2015" name="Microbiome">
        <title>Genomic resolution of linkages in carbon, nitrogen, and sulfur cycling among widespread estuary sediment bacteria.</title>
        <authorList>
            <person name="Baker B.J."/>
            <person name="Lazar C.S."/>
            <person name="Teske A.P."/>
            <person name="Dick G.J."/>
        </authorList>
    </citation>
    <scope>NUCLEOTIDE SEQUENCE [LARGE SCALE GENOMIC DNA]</scope>
    <source>
        <strain evidence="3">DG_24</strain>
    </source>
</reference>
<dbReference type="SUPFAM" id="SSF51126">
    <property type="entry name" value="Pectin lyase-like"/>
    <property type="match status" value="1"/>
</dbReference>
<protein>
    <recommendedName>
        <fullName evidence="5">FlgD Ig-like domain-containing protein</fullName>
    </recommendedName>
</protein>
<dbReference type="InterPro" id="IPR007742">
    <property type="entry name" value="NosD_dom"/>
</dbReference>
<dbReference type="InterPro" id="IPR011050">
    <property type="entry name" value="Pectin_lyase_fold/virulence"/>
</dbReference>
<evidence type="ECO:0000259" key="2">
    <source>
        <dbReference type="Pfam" id="PF13860"/>
    </source>
</evidence>
<gene>
    <name evidence="3" type="ORF">AMJ39_08060</name>
</gene>
<dbReference type="AlphaFoldDB" id="A0A0S7WQF4"/>
<evidence type="ECO:0000313" key="4">
    <source>
        <dbReference type="Proteomes" id="UP000052008"/>
    </source>
</evidence>
<evidence type="ECO:0008006" key="5">
    <source>
        <dbReference type="Google" id="ProtNLM"/>
    </source>
</evidence>
<dbReference type="EMBL" id="LIZS01000062">
    <property type="protein sequence ID" value="KPJ52374.1"/>
    <property type="molecule type" value="Genomic_DNA"/>
</dbReference>
<proteinExistence type="predicted"/>
<evidence type="ECO:0000313" key="3">
    <source>
        <dbReference type="EMBL" id="KPJ52374.1"/>
    </source>
</evidence>
<feature type="domain" description="FlgD/Vpr Ig-like" evidence="2">
    <location>
        <begin position="361"/>
        <end position="418"/>
    </location>
</feature>
<feature type="domain" description="Periplasmic copper-binding protein NosD beta helix" evidence="1">
    <location>
        <begin position="55"/>
        <end position="210"/>
    </location>
</feature>
<dbReference type="InterPro" id="IPR025965">
    <property type="entry name" value="FlgD/Vpr_Ig-like"/>
</dbReference>
<organism evidence="3 4">
    <name type="scientific">candidate division TA06 bacterium DG_24</name>
    <dbReference type="NCBI Taxonomy" id="1703770"/>
    <lineage>
        <taxon>Bacteria</taxon>
        <taxon>Bacteria division TA06</taxon>
    </lineage>
</organism>
<accession>A0A0S7WQF4</accession>
<dbReference type="NCBIfam" id="TIGR04183">
    <property type="entry name" value="Por_Secre_tail"/>
    <property type="match status" value="1"/>
</dbReference>
<evidence type="ECO:0000259" key="1">
    <source>
        <dbReference type="Pfam" id="PF05048"/>
    </source>
</evidence>
<dbReference type="STRING" id="1703770.AMJ39_08060"/>
<dbReference type="Proteomes" id="UP000052008">
    <property type="component" value="Unassembled WGS sequence"/>
</dbReference>
<dbReference type="Pfam" id="PF13860">
    <property type="entry name" value="FlgD_ig"/>
    <property type="match status" value="1"/>
</dbReference>
<dbReference type="Gene3D" id="2.160.20.10">
    <property type="entry name" value="Single-stranded right-handed beta-helix, Pectin lyase-like"/>
    <property type="match status" value="1"/>
</dbReference>
<comment type="caution">
    <text evidence="3">The sequence shown here is derived from an EMBL/GenBank/DDBJ whole genome shotgun (WGS) entry which is preliminary data.</text>
</comment>
<dbReference type="Pfam" id="PF05048">
    <property type="entry name" value="NosD"/>
    <property type="match status" value="1"/>
</dbReference>
<sequence length="437" mass="46184">MLCFSLGVEAAVLHVPSEHPTIQAGIDAAVTGDIVLVADGTYTGDGNRDIDFGGKSIVVRSENGPEMTVIDCQGTPEDPHRGFYFHTNEESTSVVQGFTIVNGWAYLGGAILCCDSSPTILNNVMMGNTAEGGGAIMCRLNSHATIVGNTITQNHGSACGGGIYCLSGSSVSIVNNLITENTALYCGGGIRCNESSPMIAGNTLVGNTTHYGGGICALQSSFPTVLNCILWGDSARFGREVFDDGTSSVTVTYSDVEGGKEGEGNLDADPLFVSGPQGDYYLSQIDAGQPEESPCVNRGDLTSPVPNAATRTDEVSDIWPVDMGYHYSIEEAVQVDEEPLGEVDTPTMCLAQNYPNPFSSATAIAYSLPDPAAVRIAVYDIRGALISTLASGRAPAGRHRVIWDGTDRSGHRVGSGVYFYCLSVDHHKEMKRMVILR</sequence>
<dbReference type="InterPro" id="IPR012334">
    <property type="entry name" value="Pectin_lyas_fold"/>
</dbReference>